<sequence length="320" mass="35642">MAKIGYHASHEQFAPEELLELARHAEAAGFRAAMCSDHFHPWSRVQGHSGHAWCWLGAALASTALPFGVVTAPAGGRYHPAVLAQAAATLARMFPQRFWMAAGTGEALNEAVVGAPWPPKPARNERLREAVETMRALWRGEEVNHHGSFAVEQARLYTLPPAPPPVLVAALTPETARWGAQWADGLITISQPRDKLRKLVDAFREGGGEGKPMHLQVKLSYAREEAEALQGAYEQWRTNVFPGEISEDLRTPAQYEALAREVQPQDMYRFVRVSADPGRHLGWLQDDLALGFDHLYLHNVNRAQREFVEAFGERVLPELR</sequence>
<accession>A0A3N4VII9</accession>
<gene>
    <name evidence="3" type="ORF">EDC50_2159</name>
</gene>
<dbReference type="InterPro" id="IPR011251">
    <property type="entry name" value="Luciferase-like_dom"/>
</dbReference>
<dbReference type="InterPro" id="IPR050564">
    <property type="entry name" value="F420-G6PD/mer"/>
</dbReference>
<dbReference type="CDD" id="cd01097">
    <property type="entry name" value="Tetrahydromethanopterin_reductase"/>
    <property type="match status" value="1"/>
</dbReference>
<dbReference type="Gene3D" id="3.20.20.30">
    <property type="entry name" value="Luciferase-like domain"/>
    <property type="match status" value="1"/>
</dbReference>
<evidence type="ECO:0000259" key="2">
    <source>
        <dbReference type="Pfam" id="PF00296"/>
    </source>
</evidence>
<dbReference type="AlphaFoldDB" id="A0A3N4VII9"/>
<dbReference type="RefSeq" id="WP_123770502.1">
    <property type="nucleotide sequence ID" value="NZ_RKQN01000003.1"/>
</dbReference>
<dbReference type="NCBIfam" id="TIGR03557">
    <property type="entry name" value="F420_G6P_family"/>
    <property type="match status" value="1"/>
</dbReference>
<dbReference type="InterPro" id="IPR019945">
    <property type="entry name" value="F420_G6P_DH-rel"/>
</dbReference>
<dbReference type="Pfam" id="PF00296">
    <property type="entry name" value="Bac_luciferase"/>
    <property type="match status" value="1"/>
</dbReference>
<evidence type="ECO:0000313" key="4">
    <source>
        <dbReference type="Proteomes" id="UP000269708"/>
    </source>
</evidence>
<organism evidence="3 4">
    <name type="scientific">Vulcaniibacterium tengchongense</name>
    <dbReference type="NCBI Taxonomy" id="1273429"/>
    <lineage>
        <taxon>Bacteria</taxon>
        <taxon>Pseudomonadati</taxon>
        <taxon>Pseudomonadota</taxon>
        <taxon>Gammaproteobacteria</taxon>
        <taxon>Lysobacterales</taxon>
        <taxon>Lysobacteraceae</taxon>
        <taxon>Vulcaniibacterium</taxon>
    </lineage>
</organism>
<dbReference type="PANTHER" id="PTHR43244">
    <property type="match status" value="1"/>
</dbReference>
<evidence type="ECO:0000256" key="1">
    <source>
        <dbReference type="ARBA" id="ARBA00023002"/>
    </source>
</evidence>
<comment type="caution">
    <text evidence="3">The sequence shown here is derived from an EMBL/GenBank/DDBJ whole genome shotgun (WGS) entry which is preliminary data.</text>
</comment>
<keyword evidence="1" id="KW-0560">Oxidoreductase</keyword>
<dbReference type="GO" id="GO:0016705">
    <property type="term" value="F:oxidoreductase activity, acting on paired donors, with incorporation or reduction of molecular oxygen"/>
    <property type="evidence" value="ECO:0007669"/>
    <property type="project" value="InterPro"/>
</dbReference>
<dbReference type="InterPro" id="IPR023907">
    <property type="entry name" value="Non-F420_Flavin_OxRdtase"/>
</dbReference>
<dbReference type="PANTHER" id="PTHR43244:SF1">
    <property type="entry name" value="5,10-METHYLENETETRAHYDROMETHANOPTERIN REDUCTASE"/>
    <property type="match status" value="1"/>
</dbReference>
<feature type="domain" description="Luciferase-like" evidence="2">
    <location>
        <begin position="7"/>
        <end position="262"/>
    </location>
</feature>
<dbReference type="EMBL" id="RKQN01000003">
    <property type="protein sequence ID" value="RPE76907.1"/>
    <property type="molecule type" value="Genomic_DNA"/>
</dbReference>
<dbReference type="Proteomes" id="UP000269708">
    <property type="component" value="Unassembled WGS sequence"/>
</dbReference>
<dbReference type="OrthoDB" id="180193at2"/>
<reference evidence="3 4" key="1">
    <citation type="submission" date="2018-11" db="EMBL/GenBank/DDBJ databases">
        <title>Genomic Encyclopedia of Type Strains, Phase IV (KMG-IV): sequencing the most valuable type-strain genomes for metagenomic binning, comparative biology and taxonomic classification.</title>
        <authorList>
            <person name="Goeker M."/>
        </authorList>
    </citation>
    <scope>NUCLEOTIDE SEQUENCE [LARGE SCALE GENOMIC DNA]</scope>
    <source>
        <strain evidence="3 4">DSM 25623</strain>
    </source>
</reference>
<dbReference type="SUPFAM" id="SSF51679">
    <property type="entry name" value="Bacterial luciferase-like"/>
    <property type="match status" value="1"/>
</dbReference>
<protein>
    <submittedName>
        <fullName evidence="3">Putative non-F420 flavinoid oxidoreductase</fullName>
    </submittedName>
</protein>
<keyword evidence="4" id="KW-1185">Reference proteome</keyword>
<evidence type="ECO:0000313" key="3">
    <source>
        <dbReference type="EMBL" id="RPE76907.1"/>
    </source>
</evidence>
<dbReference type="NCBIfam" id="TIGR03885">
    <property type="entry name" value="flavin_revert"/>
    <property type="match status" value="1"/>
</dbReference>
<proteinExistence type="predicted"/>
<name>A0A3N4VII9_9GAMM</name>
<dbReference type="InterPro" id="IPR036661">
    <property type="entry name" value="Luciferase-like_sf"/>
</dbReference>